<comment type="subcellular location">
    <subcellularLocation>
        <location evidence="1">Nucleus</location>
    </subcellularLocation>
</comment>
<dbReference type="InterPro" id="IPR001965">
    <property type="entry name" value="Znf_PHD"/>
</dbReference>
<evidence type="ECO:0000256" key="8">
    <source>
        <dbReference type="SAM" id="MobiDB-lite"/>
    </source>
</evidence>
<feature type="compositionally biased region" description="Basic residues" evidence="8">
    <location>
        <begin position="745"/>
        <end position="766"/>
    </location>
</feature>
<keyword evidence="4 7" id="KW-0863">Zinc-finger</keyword>
<dbReference type="InterPro" id="IPR019787">
    <property type="entry name" value="Znf_PHD-finger"/>
</dbReference>
<feature type="domain" description="PHD-type" evidence="10">
    <location>
        <begin position="291"/>
        <end position="411"/>
    </location>
</feature>
<dbReference type="PANTHER" id="PTHR13793:SF107">
    <property type="entry name" value="BROMODOMAIN-CONTAINING PROTEIN HOMOLOG"/>
    <property type="match status" value="1"/>
</dbReference>
<evidence type="ECO:0000256" key="1">
    <source>
        <dbReference type="ARBA" id="ARBA00004123"/>
    </source>
</evidence>
<evidence type="ECO:0000256" key="2">
    <source>
        <dbReference type="ARBA" id="ARBA00022723"/>
    </source>
</evidence>
<dbReference type="Proteomes" id="UP001306508">
    <property type="component" value="Unassembled WGS sequence"/>
</dbReference>
<dbReference type="PROSITE" id="PS51805">
    <property type="entry name" value="EPHD"/>
    <property type="match status" value="1"/>
</dbReference>
<sequence length="840" mass="97019">MEEKESNTDEGPKLREEADYQDFYPTLKKENDIPLLIRDNNICVDDIYINQDIQNLQFNQGTPLKQLISNGKITVEPILVDSEGSDCHYCNIGIMDLDENFDNNISNRNSDKYYSENDKDLNDPFQHAAYITKFDKEPALRDRENLSVVNNSVSIYFNKMKKQLYKIVPNLQYVNTYYDMDEQDELFLRYLKKQYLNFNLQIDNLQFELFFTILELEYALLQSHITKPPPPSPLGDQLCSICDGIETANNTIVFCDYCNIAVHQDCYGIIFIPPGPWLCRVCLQNNMSSQRPRCIVCPGIDGPMKQTTSGNWIHVICAVWINELNFGNWHYLEPIEGVERIPSLRWKLSCFICKQKMGACIQCSTKNCFTAYHVSCAKRVGLYMTPLKTGSLAEMALGNNNQLISFCDKHSSTSGHVSQGNFNGSEICKAREQIFEDMEGYRAKFQDEIIVPPHIFADYIFQAIISLKVLHDESKARELSFIICKYWSLKREFNKGAPLVQINDNVIQYSYNLLSDNEIIDKISFIDIILKDLNRIEKLTRLVGKRNEKEIELFESRQKLQNLIENTNLFIIKERFIKKLVGSDPFKVVSRYLKENRLDETFMEKCKKFQFKTTYELEDGMMKLFQYLKNLNVVSRIISSSIDKLKANYYEVISTIRDSDIHGLLNQDFVMGDGIYTSTVERPWNGKVLMEQQELSDVEDLKDTELEKFNSLCFDGLLLLTSSSSSSSSSLLFDNNRSKKMIQSSRKKIRDGPGRKSRRKPGLKPKGKIDVKQIEGSIESQRGRVRHVVSSSEGLRKKTDSIKKWPGRKPKSTSISSIAPDTRRKKLELKPKPRRGKRMT</sequence>
<dbReference type="InterPro" id="IPR050701">
    <property type="entry name" value="Histone_Mod_Regulator"/>
</dbReference>
<dbReference type="Pfam" id="PF13832">
    <property type="entry name" value="zf-HC5HC2H_2"/>
    <property type="match status" value="1"/>
</dbReference>
<dbReference type="GO" id="GO:0006357">
    <property type="term" value="P:regulation of transcription by RNA polymerase II"/>
    <property type="evidence" value="ECO:0007669"/>
    <property type="project" value="TreeGrafter"/>
</dbReference>
<dbReference type="PROSITE" id="PS50016">
    <property type="entry name" value="ZF_PHD_2"/>
    <property type="match status" value="1"/>
</dbReference>
<dbReference type="GO" id="GO:0008270">
    <property type="term" value="F:zinc ion binding"/>
    <property type="evidence" value="ECO:0007669"/>
    <property type="project" value="UniProtKB-KW"/>
</dbReference>
<evidence type="ECO:0000256" key="3">
    <source>
        <dbReference type="ARBA" id="ARBA00022737"/>
    </source>
</evidence>
<dbReference type="InterPro" id="IPR011011">
    <property type="entry name" value="Znf_FYVE_PHD"/>
</dbReference>
<evidence type="ECO:0000256" key="6">
    <source>
        <dbReference type="ARBA" id="ARBA00023242"/>
    </source>
</evidence>
<keyword evidence="3" id="KW-0677">Repeat</keyword>
<proteinExistence type="predicted"/>
<keyword evidence="6" id="KW-0539">Nucleus</keyword>
<organism evidence="11 12">
    <name type="scientific">Arxiozyma heterogenica</name>
    <dbReference type="NCBI Taxonomy" id="278026"/>
    <lineage>
        <taxon>Eukaryota</taxon>
        <taxon>Fungi</taxon>
        <taxon>Dikarya</taxon>
        <taxon>Ascomycota</taxon>
        <taxon>Saccharomycotina</taxon>
        <taxon>Saccharomycetes</taxon>
        <taxon>Saccharomycetales</taxon>
        <taxon>Saccharomycetaceae</taxon>
        <taxon>Arxiozyma</taxon>
    </lineage>
</organism>
<keyword evidence="12" id="KW-1185">Reference proteome</keyword>
<accession>A0AAN7WGY1</accession>
<dbReference type="PANTHER" id="PTHR13793">
    <property type="entry name" value="PHD FINGER PROTEINS"/>
    <property type="match status" value="1"/>
</dbReference>
<evidence type="ECO:0000313" key="12">
    <source>
        <dbReference type="Proteomes" id="UP001306508"/>
    </source>
</evidence>
<dbReference type="EMBL" id="JAWIZZ010000047">
    <property type="protein sequence ID" value="KAK5779480.1"/>
    <property type="molecule type" value="Genomic_DNA"/>
</dbReference>
<feature type="compositionally biased region" description="Basic residues" evidence="8">
    <location>
        <begin position="823"/>
        <end position="840"/>
    </location>
</feature>
<name>A0AAN7WGY1_9SACH</name>
<dbReference type="AlphaFoldDB" id="A0AAN7WGY1"/>
<evidence type="ECO:0000256" key="4">
    <source>
        <dbReference type="ARBA" id="ARBA00022771"/>
    </source>
</evidence>
<evidence type="ECO:0000256" key="7">
    <source>
        <dbReference type="PROSITE-ProRule" id="PRU00146"/>
    </source>
</evidence>
<dbReference type="PROSITE" id="PS01359">
    <property type="entry name" value="ZF_PHD_1"/>
    <property type="match status" value="1"/>
</dbReference>
<reference evidence="12" key="1">
    <citation type="submission" date="2023-07" db="EMBL/GenBank/DDBJ databases">
        <title>A draft genome of Kazachstania heterogenica Y-27499.</title>
        <authorList>
            <person name="Donic C."/>
            <person name="Kralova J.S."/>
            <person name="Fidel L."/>
            <person name="Ben-Dor S."/>
            <person name="Jung S."/>
        </authorList>
    </citation>
    <scope>NUCLEOTIDE SEQUENCE [LARGE SCALE GENOMIC DNA]</scope>
    <source>
        <strain evidence="12">Y27499</strain>
    </source>
</reference>
<dbReference type="InterPro" id="IPR013083">
    <property type="entry name" value="Znf_RING/FYVE/PHD"/>
</dbReference>
<feature type="region of interest" description="Disordered" evidence="8">
    <location>
        <begin position="737"/>
        <end position="840"/>
    </location>
</feature>
<feature type="compositionally biased region" description="Basic and acidic residues" evidence="8">
    <location>
        <begin position="794"/>
        <end position="803"/>
    </location>
</feature>
<dbReference type="SMART" id="SM00249">
    <property type="entry name" value="PHD"/>
    <property type="match status" value="2"/>
</dbReference>
<evidence type="ECO:0000259" key="10">
    <source>
        <dbReference type="PROSITE" id="PS51805"/>
    </source>
</evidence>
<feature type="domain" description="PHD-type" evidence="9">
    <location>
        <begin position="236"/>
        <end position="285"/>
    </location>
</feature>
<evidence type="ECO:0008006" key="13">
    <source>
        <dbReference type="Google" id="ProtNLM"/>
    </source>
</evidence>
<dbReference type="FunFam" id="3.30.40.10:FF:000007">
    <property type="entry name" value="Bromodomain containing 1, isoform CRA_b"/>
    <property type="match status" value="1"/>
</dbReference>
<comment type="caution">
    <text evidence="11">The sequence shown here is derived from an EMBL/GenBank/DDBJ whole genome shotgun (WGS) entry which is preliminary data.</text>
</comment>
<dbReference type="SUPFAM" id="SSF57903">
    <property type="entry name" value="FYVE/PHD zinc finger"/>
    <property type="match status" value="1"/>
</dbReference>
<dbReference type="InterPro" id="IPR019786">
    <property type="entry name" value="Zinc_finger_PHD-type_CS"/>
</dbReference>
<evidence type="ECO:0000256" key="5">
    <source>
        <dbReference type="ARBA" id="ARBA00022833"/>
    </source>
</evidence>
<dbReference type="GO" id="GO:0005634">
    <property type="term" value="C:nucleus"/>
    <property type="evidence" value="ECO:0007669"/>
    <property type="project" value="UniProtKB-SubCell"/>
</dbReference>
<dbReference type="InterPro" id="IPR034732">
    <property type="entry name" value="EPHD"/>
</dbReference>
<keyword evidence="5" id="KW-0862">Zinc</keyword>
<dbReference type="CDD" id="cd15492">
    <property type="entry name" value="PHD_BRPF_JADE_like"/>
    <property type="match status" value="1"/>
</dbReference>
<protein>
    <recommendedName>
        <fullName evidence="13">NuA3 HAT complex component NTO1</fullName>
    </recommendedName>
</protein>
<gene>
    <name evidence="11" type="ORF">RI543_003371</name>
</gene>
<evidence type="ECO:0000313" key="11">
    <source>
        <dbReference type="EMBL" id="KAK5779480.1"/>
    </source>
</evidence>
<evidence type="ECO:0000259" key="9">
    <source>
        <dbReference type="PROSITE" id="PS50016"/>
    </source>
</evidence>
<keyword evidence="2" id="KW-0479">Metal-binding</keyword>
<dbReference type="Gene3D" id="3.30.40.10">
    <property type="entry name" value="Zinc/RING finger domain, C3HC4 (zinc finger)"/>
    <property type="match status" value="2"/>
</dbReference>
<dbReference type="Pfam" id="PF13831">
    <property type="entry name" value="PHD_2"/>
    <property type="match status" value="1"/>
</dbReference>